<gene>
    <name evidence="2" type="ORF">F7Q93_20595</name>
</gene>
<sequence>MNGSARVAGRARCGGLRQFAICILLLAISALVLQVPAHASPAGHAIHQEQTAATASHCARHHMPDEHGADRFAGCVSDDGSPNLADCCQTCLTAAVLVEPPTLGPAANGEAFTLMHPDPRDRSPEGILRPPRLIAA</sequence>
<reference evidence="2" key="1">
    <citation type="submission" date="2019-09" db="EMBL/GenBank/DDBJ databases">
        <title>Draft genome sequences of 48 bacterial type strains from the CCUG.</title>
        <authorList>
            <person name="Tunovic T."/>
            <person name="Pineiro-Iglesias B."/>
            <person name="Unosson C."/>
            <person name="Inganas E."/>
            <person name="Ohlen M."/>
            <person name="Cardew S."/>
            <person name="Jensie-Markopoulos S."/>
            <person name="Salva-Serra F."/>
            <person name="Jaen-Luchoro D."/>
            <person name="Karlsson R."/>
            <person name="Svensson-Stadler L."/>
            <person name="Chun J."/>
            <person name="Moore E."/>
        </authorList>
    </citation>
    <scope>NUCLEOTIDE SEQUENCE</scope>
    <source>
        <strain evidence="2">CCUG 50899</strain>
    </source>
</reference>
<comment type="caution">
    <text evidence="2">The sequence shown here is derived from an EMBL/GenBank/DDBJ whole genome shotgun (WGS) entry which is preliminary data.</text>
</comment>
<dbReference type="RefSeq" id="WP_024899897.1">
    <property type="nucleotide sequence ID" value="NZ_JBHEEN010000013.1"/>
</dbReference>
<evidence type="ECO:0000256" key="1">
    <source>
        <dbReference type="SAM" id="MobiDB-lite"/>
    </source>
</evidence>
<organism evidence="2">
    <name type="scientific">Brucella pituitosa</name>
    <dbReference type="NCBI Taxonomy" id="571256"/>
    <lineage>
        <taxon>Bacteria</taxon>
        <taxon>Pseudomonadati</taxon>
        <taxon>Pseudomonadota</taxon>
        <taxon>Alphaproteobacteria</taxon>
        <taxon>Hyphomicrobiales</taxon>
        <taxon>Brucellaceae</taxon>
        <taxon>Brucella/Ochrobactrum group</taxon>
        <taxon>Brucella</taxon>
    </lineage>
</organism>
<proteinExistence type="predicted"/>
<dbReference type="AlphaFoldDB" id="A0A643EUT2"/>
<evidence type="ECO:0000313" key="2">
    <source>
        <dbReference type="EMBL" id="KAB0567233.1"/>
    </source>
</evidence>
<dbReference type="EMBL" id="VZPE01000011">
    <property type="protein sequence ID" value="KAB0567233.1"/>
    <property type="molecule type" value="Genomic_DNA"/>
</dbReference>
<accession>A0A643EUT2</accession>
<evidence type="ECO:0008006" key="3">
    <source>
        <dbReference type="Google" id="ProtNLM"/>
    </source>
</evidence>
<feature type="region of interest" description="Disordered" evidence="1">
    <location>
        <begin position="109"/>
        <end position="136"/>
    </location>
</feature>
<name>A0A643EUT2_9HYPH</name>
<protein>
    <recommendedName>
        <fullName evidence="3">CopL family metal-binding regulatory protein</fullName>
    </recommendedName>
</protein>